<dbReference type="Gene3D" id="3.40.190.10">
    <property type="entry name" value="Periplasmic binding protein-like II"/>
    <property type="match status" value="2"/>
</dbReference>
<evidence type="ECO:0000313" key="2">
    <source>
        <dbReference type="EMBL" id="ATB32129.1"/>
    </source>
</evidence>
<dbReference type="GO" id="GO:0004664">
    <property type="term" value="F:prephenate dehydratase activity"/>
    <property type="evidence" value="ECO:0007669"/>
    <property type="project" value="InterPro"/>
</dbReference>
<keyword evidence="3" id="KW-1185">Reference proteome</keyword>
<dbReference type="EMBL" id="CP022163">
    <property type="protein sequence ID" value="ATB32129.1"/>
    <property type="molecule type" value="Genomic_DNA"/>
</dbReference>
<evidence type="ECO:0000259" key="1">
    <source>
        <dbReference type="PROSITE" id="PS51171"/>
    </source>
</evidence>
<sequence>MTNLGWVSLLDTHTADVVVGTLGPPGTSSEQAAQLLRSRLGRESRTELFQTYEQAHEALRSGALTHVVVANAYKEIHRFYMDDSLVLSDVFVMDTPLYGIAKRQDREGLSAMPTIASHPSPKPLVAQLLPSGYRVGEIVSMDSTSSAAKAVAEGAFELALTTEPAAALYGLEFISRKRPIRMVWSVFMRS</sequence>
<dbReference type="Proteomes" id="UP000217289">
    <property type="component" value="Chromosome"/>
</dbReference>
<evidence type="ECO:0000313" key="3">
    <source>
        <dbReference type="Proteomes" id="UP000217289"/>
    </source>
</evidence>
<feature type="domain" description="Prephenate dehydratase" evidence="1">
    <location>
        <begin position="18"/>
        <end position="190"/>
    </location>
</feature>
<dbReference type="OrthoDB" id="490158at2"/>
<dbReference type="InterPro" id="IPR001086">
    <property type="entry name" value="Preph_deHydtase"/>
</dbReference>
<dbReference type="KEGG" id="mbd:MEBOL_005605"/>
<dbReference type="UniPathway" id="UPA00121">
    <property type="reaction ID" value="UER00345"/>
</dbReference>
<dbReference type="PROSITE" id="PS51171">
    <property type="entry name" value="PREPHENATE_DEHYDR_3"/>
    <property type="match status" value="1"/>
</dbReference>
<organism evidence="2 3">
    <name type="scientific">Melittangium boletus DSM 14713</name>
    <dbReference type="NCBI Taxonomy" id="1294270"/>
    <lineage>
        <taxon>Bacteria</taxon>
        <taxon>Pseudomonadati</taxon>
        <taxon>Myxococcota</taxon>
        <taxon>Myxococcia</taxon>
        <taxon>Myxococcales</taxon>
        <taxon>Cystobacterineae</taxon>
        <taxon>Archangiaceae</taxon>
        <taxon>Melittangium</taxon>
    </lineage>
</organism>
<gene>
    <name evidence="2" type="ORF">MEBOL_005605</name>
</gene>
<dbReference type="RefSeq" id="WP_095980354.1">
    <property type="nucleotide sequence ID" value="NZ_CP022163.1"/>
</dbReference>
<protein>
    <recommendedName>
        <fullName evidence="1">Prephenate dehydratase domain-containing protein</fullName>
    </recommendedName>
</protein>
<dbReference type="AlphaFoldDB" id="A0A250IK22"/>
<reference evidence="2 3" key="1">
    <citation type="submission" date="2017-06" db="EMBL/GenBank/DDBJ databases">
        <authorList>
            <person name="Kim H.J."/>
            <person name="Triplett B.A."/>
        </authorList>
    </citation>
    <scope>NUCLEOTIDE SEQUENCE [LARGE SCALE GENOMIC DNA]</scope>
    <source>
        <strain evidence="2 3">DSM 14713</strain>
    </source>
</reference>
<accession>A0A250IK22</accession>
<dbReference type="GO" id="GO:0009094">
    <property type="term" value="P:L-phenylalanine biosynthetic process"/>
    <property type="evidence" value="ECO:0007669"/>
    <property type="project" value="UniProtKB-UniPathway"/>
</dbReference>
<dbReference type="SUPFAM" id="SSF53850">
    <property type="entry name" value="Periplasmic binding protein-like II"/>
    <property type="match status" value="1"/>
</dbReference>
<dbReference type="Pfam" id="PF00800">
    <property type="entry name" value="PDT"/>
    <property type="match status" value="1"/>
</dbReference>
<name>A0A250IK22_9BACT</name>
<proteinExistence type="predicted"/>